<reference evidence="1" key="1">
    <citation type="submission" date="2021-05" db="EMBL/GenBank/DDBJ databases">
        <authorList>
            <person name="Scholz U."/>
            <person name="Mascher M."/>
            <person name="Fiebig A."/>
        </authorList>
    </citation>
    <scope>NUCLEOTIDE SEQUENCE [LARGE SCALE GENOMIC DNA]</scope>
</reference>
<accession>A0ACD5W060</accession>
<proteinExistence type="predicted"/>
<name>A0ACD5W060_AVESA</name>
<dbReference type="EnsemblPlants" id="AVESA.00010b.r2.3DG0547470.1">
    <property type="protein sequence ID" value="AVESA.00010b.r2.3DG0547470.1.CDS"/>
    <property type="gene ID" value="AVESA.00010b.r2.3DG0547470"/>
</dbReference>
<organism evidence="1 2">
    <name type="scientific">Avena sativa</name>
    <name type="common">Oat</name>
    <dbReference type="NCBI Taxonomy" id="4498"/>
    <lineage>
        <taxon>Eukaryota</taxon>
        <taxon>Viridiplantae</taxon>
        <taxon>Streptophyta</taxon>
        <taxon>Embryophyta</taxon>
        <taxon>Tracheophyta</taxon>
        <taxon>Spermatophyta</taxon>
        <taxon>Magnoliopsida</taxon>
        <taxon>Liliopsida</taxon>
        <taxon>Poales</taxon>
        <taxon>Poaceae</taxon>
        <taxon>BOP clade</taxon>
        <taxon>Pooideae</taxon>
        <taxon>Poodae</taxon>
        <taxon>Poeae</taxon>
        <taxon>Poeae Chloroplast Group 1 (Aveneae type)</taxon>
        <taxon>Aveninae</taxon>
        <taxon>Avena</taxon>
    </lineage>
</organism>
<evidence type="ECO:0000313" key="2">
    <source>
        <dbReference type="Proteomes" id="UP001732700"/>
    </source>
</evidence>
<dbReference type="Proteomes" id="UP001732700">
    <property type="component" value="Chromosome 3D"/>
</dbReference>
<protein>
    <submittedName>
        <fullName evidence="1">Uncharacterized protein</fullName>
    </submittedName>
</protein>
<sequence>MGKGNRDDRLSNLPDDILLTVLDRLIVPNAVRTSVLSRRWSLLPSMLSQLIVSVLDFLPHNGPIFETNEVVQSNRAVVEATTSILARRDSIRNTINLLSITFFLKDGDPISIGRAVAQTMATHKVEMAEFTIMTERDATQCVDDNIASYGKQFILFFDACRDTFSGLTRLHLENLRFGESDITNILILCKRLKDLRLFNCDSGDMTTLQADHSQISVLGIVDCLFSKVILNWLPKLTRMTFEGWIAYHYPLSVCYAPLLEAFNLTNTGLSWHEMIELSKFLHGTSVRDLKLGFKGEKIWVQPECLTKKLASVFSQLRFVNLDEIPEGYELTWTLFILKAAPLLKELYMTVWDHLCKMETDNEKRKALSYSDNKGVEWESPASNFQHKSLVTLTIFGFQSEEYMLKFIRHVMAGL</sequence>
<evidence type="ECO:0000313" key="1">
    <source>
        <dbReference type="EnsemblPlants" id="AVESA.00010b.r2.3DG0547470.1.CDS"/>
    </source>
</evidence>
<keyword evidence="2" id="KW-1185">Reference proteome</keyword>
<reference evidence="1" key="2">
    <citation type="submission" date="2025-09" db="UniProtKB">
        <authorList>
            <consortium name="EnsemblPlants"/>
        </authorList>
    </citation>
    <scope>IDENTIFICATION</scope>
</reference>